<gene>
    <name evidence="2" type="ORF">LX81_04105</name>
</gene>
<evidence type="ECO:0000259" key="1">
    <source>
        <dbReference type="Pfam" id="PF07883"/>
    </source>
</evidence>
<dbReference type="SUPFAM" id="SSF51182">
    <property type="entry name" value="RmlC-like cupins"/>
    <property type="match status" value="1"/>
</dbReference>
<dbReference type="Pfam" id="PF07883">
    <property type="entry name" value="Cupin_2"/>
    <property type="match status" value="1"/>
</dbReference>
<dbReference type="InterPro" id="IPR013096">
    <property type="entry name" value="Cupin_2"/>
</dbReference>
<dbReference type="InterPro" id="IPR014710">
    <property type="entry name" value="RmlC-like_jellyroll"/>
</dbReference>
<dbReference type="InterPro" id="IPR014500">
    <property type="entry name" value="UCP019307_cupin"/>
</dbReference>
<feature type="domain" description="Cupin type-2" evidence="1">
    <location>
        <begin position="58"/>
        <end position="112"/>
    </location>
</feature>
<reference evidence="2 3" key="1">
    <citation type="submission" date="2018-06" db="EMBL/GenBank/DDBJ databases">
        <title>Genomic Encyclopedia of Archaeal and Bacterial Type Strains, Phase II (KMG-II): from individual species to whole genera.</title>
        <authorList>
            <person name="Goeker M."/>
        </authorList>
    </citation>
    <scope>NUCLEOTIDE SEQUENCE [LARGE SCALE GENOMIC DNA]</scope>
    <source>
        <strain evidence="2 3">DSM 22009</strain>
    </source>
</reference>
<sequence>MVGTVEELTSKPNGRAPNSRFPLLIHRGGVPGGGANALRDRFRRHGWLNNWQYPGIYTYHHFHSTSHECLGVATGWMRLELFGRGGRDVRVEAGDVVVMPAGVSHAMTDRSEDVQVIGGYPDGRDWDNIQEEFVSDENFRAAAKLIMSLPIPATDPVTGAPLGPWLNAPSSVDAGWNDFRDGLDARA</sequence>
<dbReference type="PANTHER" id="PTHR36448:SF2">
    <property type="entry name" value="CUPIN TYPE-1 DOMAIN-CONTAINING PROTEIN"/>
    <property type="match status" value="1"/>
</dbReference>
<comment type="caution">
    <text evidence="2">The sequence shown here is derived from an EMBL/GenBank/DDBJ whole genome shotgun (WGS) entry which is preliminary data.</text>
</comment>
<dbReference type="AlphaFoldDB" id="A0A2W7MSM3"/>
<dbReference type="EMBL" id="QKZL01000039">
    <property type="protein sequence ID" value="PZX10860.1"/>
    <property type="molecule type" value="Genomic_DNA"/>
</dbReference>
<accession>A0A2W7MSM3</accession>
<organism evidence="2 3">
    <name type="scientific">Palleronia aestuarii</name>
    <dbReference type="NCBI Taxonomy" id="568105"/>
    <lineage>
        <taxon>Bacteria</taxon>
        <taxon>Pseudomonadati</taxon>
        <taxon>Pseudomonadota</taxon>
        <taxon>Alphaproteobacteria</taxon>
        <taxon>Rhodobacterales</taxon>
        <taxon>Roseobacteraceae</taxon>
        <taxon>Palleronia</taxon>
    </lineage>
</organism>
<dbReference type="CDD" id="cd02219">
    <property type="entry name" value="cupin_YjlB-like"/>
    <property type="match status" value="1"/>
</dbReference>
<name>A0A2W7MSM3_9RHOB</name>
<dbReference type="RefSeq" id="WP_234822758.1">
    <property type="nucleotide sequence ID" value="NZ_QKZL01000039.1"/>
</dbReference>
<proteinExistence type="predicted"/>
<dbReference type="Gene3D" id="2.60.120.10">
    <property type="entry name" value="Jelly Rolls"/>
    <property type="match status" value="1"/>
</dbReference>
<dbReference type="InterPro" id="IPR011051">
    <property type="entry name" value="RmlC_Cupin_sf"/>
</dbReference>
<dbReference type="PIRSF" id="PIRSF019307">
    <property type="entry name" value="UCP019307"/>
    <property type="match status" value="1"/>
</dbReference>
<dbReference type="InterPro" id="IPR047121">
    <property type="entry name" value="YjiB-like"/>
</dbReference>
<evidence type="ECO:0000313" key="3">
    <source>
        <dbReference type="Proteomes" id="UP000248916"/>
    </source>
</evidence>
<dbReference type="PANTHER" id="PTHR36448">
    <property type="entry name" value="BLR7373 PROTEIN"/>
    <property type="match status" value="1"/>
</dbReference>
<keyword evidence="3" id="KW-1185">Reference proteome</keyword>
<protein>
    <submittedName>
        <fullName evidence="2">Uncharacterized protein YjlB</fullName>
    </submittedName>
</protein>
<dbReference type="Proteomes" id="UP000248916">
    <property type="component" value="Unassembled WGS sequence"/>
</dbReference>
<evidence type="ECO:0000313" key="2">
    <source>
        <dbReference type="EMBL" id="PZX10860.1"/>
    </source>
</evidence>